<dbReference type="Proteomes" id="UP000642070">
    <property type="component" value="Unassembled WGS sequence"/>
</dbReference>
<keyword evidence="4" id="KW-1185">Reference proteome</keyword>
<evidence type="ECO:0000259" key="1">
    <source>
        <dbReference type="Pfam" id="PF01408"/>
    </source>
</evidence>
<dbReference type="SUPFAM" id="SSF51735">
    <property type="entry name" value="NAD(P)-binding Rossmann-fold domains"/>
    <property type="match status" value="1"/>
</dbReference>
<dbReference type="Pfam" id="PF01408">
    <property type="entry name" value="GFO_IDH_MocA"/>
    <property type="match status" value="1"/>
</dbReference>
<feature type="domain" description="Gfo/Idh/MocA-like oxidoreductase N-terminal" evidence="1">
    <location>
        <begin position="2"/>
        <end position="116"/>
    </location>
</feature>
<comment type="caution">
    <text evidence="3">The sequence shown here is derived from an EMBL/GenBank/DDBJ whole genome shotgun (WGS) entry which is preliminary data.</text>
</comment>
<dbReference type="AlphaFoldDB" id="A0A917WSU4"/>
<dbReference type="InterPro" id="IPR055170">
    <property type="entry name" value="GFO_IDH_MocA-like_dom"/>
</dbReference>
<reference evidence="3" key="2">
    <citation type="submission" date="2020-09" db="EMBL/GenBank/DDBJ databases">
        <authorList>
            <person name="Sun Q."/>
            <person name="Ohkuma M."/>
        </authorList>
    </citation>
    <scope>NUCLEOTIDE SEQUENCE</scope>
    <source>
        <strain evidence="3">JCM 19831</strain>
    </source>
</reference>
<dbReference type="RefSeq" id="WP_190250312.1">
    <property type="nucleotide sequence ID" value="NZ_BMPI01000012.1"/>
</dbReference>
<dbReference type="InterPro" id="IPR051450">
    <property type="entry name" value="Gfo/Idh/MocA_Oxidoreductases"/>
</dbReference>
<organism evidence="3 4">
    <name type="scientific">Dactylosporangium sucinum</name>
    <dbReference type="NCBI Taxonomy" id="1424081"/>
    <lineage>
        <taxon>Bacteria</taxon>
        <taxon>Bacillati</taxon>
        <taxon>Actinomycetota</taxon>
        <taxon>Actinomycetes</taxon>
        <taxon>Micromonosporales</taxon>
        <taxon>Micromonosporaceae</taxon>
        <taxon>Dactylosporangium</taxon>
    </lineage>
</organism>
<dbReference type="InterPro" id="IPR000683">
    <property type="entry name" value="Gfo/Idh/MocA-like_OxRdtase_N"/>
</dbReference>
<proteinExistence type="predicted"/>
<gene>
    <name evidence="3" type="ORF">GCM10007977_028820</name>
</gene>
<dbReference type="InterPro" id="IPR036291">
    <property type="entry name" value="NAD(P)-bd_dom_sf"/>
</dbReference>
<accession>A0A917WSU4</accession>
<feature type="domain" description="GFO/IDH/MocA-like oxidoreductase" evidence="2">
    <location>
        <begin position="124"/>
        <end position="238"/>
    </location>
</feature>
<evidence type="ECO:0000259" key="2">
    <source>
        <dbReference type="Pfam" id="PF22725"/>
    </source>
</evidence>
<name>A0A917WSU4_9ACTN</name>
<dbReference type="SUPFAM" id="SSF55347">
    <property type="entry name" value="Glyceraldehyde-3-phosphate dehydrogenase-like, C-terminal domain"/>
    <property type="match status" value="1"/>
</dbReference>
<dbReference type="PANTHER" id="PTHR43377">
    <property type="entry name" value="BILIVERDIN REDUCTASE A"/>
    <property type="match status" value="1"/>
</dbReference>
<dbReference type="EMBL" id="BMPI01000012">
    <property type="protein sequence ID" value="GGM25907.1"/>
    <property type="molecule type" value="Genomic_DNA"/>
</dbReference>
<dbReference type="PANTHER" id="PTHR43377:SF8">
    <property type="entry name" value="BLR3664 PROTEIN"/>
    <property type="match status" value="1"/>
</dbReference>
<dbReference type="Pfam" id="PF22725">
    <property type="entry name" value="GFO_IDH_MocA_C3"/>
    <property type="match status" value="1"/>
</dbReference>
<dbReference type="GO" id="GO:0000166">
    <property type="term" value="F:nucleotide binding"/>
    <property type="evidence" value="ECO:0007669"/>
    <property type="project" value="InterPro"/>
</dbReference>
<dbReference type="Gene3D" id="3.40.50.720">
    <property type="entry name" value="NAD(P)-binding Rossmann-like Domain"/>
    <property type="match status" value="1"/>
</dbReference>
<protein>
    <submittedName>
        <fullName evidence="3">Dehydrogenase</fullName>
    </submittedName>
</protein>
<reference evidence="3" key="1">
    <citation type="journal article" date="2014" name="Int. J. Syst. Evol. Microbiol.">
        <title>Complete genome sequence of Corynebacterium casei LMG S-19264T (=DSM 44701T), isolated from a smear-ripened cheese.</title>
        <authorList>
            <consortium name="US DOE Joint Genome Institute (JGI-PGF)"/>
            <person name="Walter F."/>
            <person name="Albersmeier A."/>
            <person name="Kalinowski J."/>
            <person name="Ruckert C."/>
        </authorList>
    </citation>
    <scope>NUCLEOTIDE SEQUENCE</scope>
    <source>
        <strain evidence="3">JCM 19831</strain>
    </source>
</reference>
<sequence>MLRLGIVGAGIMGAKVAATADRLPGVEVAAVADPVPERAAALGGTPFAGWRELLDSGSVDAVYLGLPHDSHADACAEASARGVHVLIDKPLCTTVEEADRIIAARDAAGVVVMVGFSYRFRAEWLAARRLVADGAIGEPLSVTDVIVEAAPDTPAWYWDADRGGGILHLQSHHCFDRLPWLVGVPLAEVTCRTVAGEAAAIAGTFAGGAVAGIALSFGRTHRAEPRSLTVVQGTAGQLRIEQGGALAVSTPAGNRVESHAGDDWLHRELAAFVAACSGAGPDFPTAEDGRRAVVCAVAATESARTGEAVRLS</sequence>
<dbReference type="Gene3D" id="3.30.360.10">
    <property type="entry name" value="Dihydrodipicolinate Reductase, domain 2"/>
    <property type="match status" value="1"/>
</dbReference>
<evidence type="ECO:0000313" key="4">
    <source>
        <dbReference type="Proteomes" id="UP000642070"/>
    </source>
</evidence>
<evidence type="ECO:0000313" key="3">
    <source>
        <dbReference type="EMBL" id="GGM25907.1"/>
    </source>
</evidence>